<evidence type="ECO:0000259" key="2">
    <source>
        <dbReference type="SMART" id="SM00834"/>
    </source>
</evidence>
<gene>
    <name evidence="3" type="ORF">HNQ39_000499</name>
</gene>
<feature type="domain" description="Putative regulatory protein FmdB zinc ribbon" evidence="2">
    <location>
        <begin position="1"/>
        <end position="45"/>
    </location>
</feature>
<dbReference type="Pfam" id="PF09723">
    <property type="entry name" value="Zn_ribbon_8"/>
    <property type="match status" value="1"/>
</dbReference>
<organism evidence="3 4">
    <name type="scientific">Armatimonas rosea</name>
    <dbReference type="NCBI Taxonomy" id="685828"/>
    <lineage>
        <taxon>Bacteria</taxon>
        <taxon>Bacillati</taxon>
        <taxon>Armatimonadota</taxon>
        <taxon>Armatimonadia</taxon>
        <taxon>Armatimonadales</taxon>
        <taxon>Armatimonadaceae</taxon>
        <taxon>Armatimonas</taxon>
    </lineage>
</organism>
<comment type="caution">
    <text evidence="3">The sequence shown here is derived from an EMBL/GenBank/DDBJ whole genome shotgun (WGS) entry which is preliminary data.</text>
</comment>
<dbReference type="InterPro" id="IPR013429">
    <property type="entry name" value="Regulatory_FmdB_Zinc_ribbon"/>
</dbReference>
<evidence type="ECO:0000313" key="3">
    <source>
        <dbReference type="EMBL" id="MBB6048737.1"/>
    </source>
</evidence>
<evidence type="ECO:0000313" key="4">
    <source>
        <dbReference type="Proteomes" id="UP000520814"/>
    </source>
</evidence>
<proteinExistence type="predicted"/>
<sequence length="100" mass="10808">MPTYTYRCDEPCETCGGNQEVFQRMSDAPLTQCQECDKAIRRVVSLPLRAVVNSGNLSDSNIEAKGFTKYVRAGKGRYEKVAGSAEAPATLDGNNTADGL</sequence>
<dbReference type="AlphaFoldDB" id="A0A7W9W5M5"/>
<evidence type="ECO:0000256" key="1">
    <source>
        <dbReference type="SAM" id="MobiDB-lite"/>
    </source>
</evidence>
<accession>A0A7W9W5M5</accession>
<name>A0A7W9W5M5_ARMRO</name>
<dbReference type="Proteomes" id="UP000520814">
    <property type="component" value="Unassembled WGS sequence"/>
</dbReference>
<dbReference type="NCBIfam" id="TIGR02605">
    <property type="entry name" value="CxxC_CxxC_SSSS"/>
    <property type="match status" value="1"/>
</dbReference>
<dbReference type="EMBL" id="JACHGW010000001">
    <property type="protein sequence ID" value="MBB6048737.1"/>
    <property type="molecule type" value="Genomic_DNA"/>
</dbReference>
<protein>
    <submittedName>
        <fullName evidence="3">Putative FmdB family regulatory protein</fullName>
    </submittedName>
</protein>
<feature type="region of interest" description="Disordered" evidence="1">
    <location>
        <begin position="81"/>
        <end position="100"/>
    </location>
</feature>
<dbReference type="RefSeq" id="WP_184192372.1">
    <property type="nucleotide sequence ID" value="NZ_JACHGW010000001.1"/>
</dbReference>
<dbReference type="SMART" id="SM00834">
    <property type="entry name" value="CxxC_CXXC_SSSS"/>
    <property type="match status" value="1"/>
</dbReference>
<reference evidence="3 4" key="1">
    <citation type="submission" date="2020-08" db="EMBL/GenBank/DDBJ databases">
        <title>Genomic Encyclopedia of Type Strains, Phase IV (KMG-IV): sequencing the most valuable type-strain genomes for metagenomic binning, comparative biology and taxonomic classification.</title>
        <authorList>
            <person name="Goeker M."/>
        </authorList>
    </citation>
    <scope>NUCLEOTIDE SEQUENCE [LARGE SCALE GENOMIC DNA]</scope>
    <source>
        <strain evidence="3 4">DSM 23562</strain>
    </source>
</reference>
<keyword evidence="4" id="KW-1185">Reference proteome</keyword>